<dbReference type="GO" id="GO:0005096">
    <property type="term" value="F:GTPase activator activity"/>
    <property type="evidence" value="ECO:0007669"/>
    <property type="project" value="TreeGrafter"/>
</dbReference>
<keyword evidence="4" id="KW-1185">Reference proteome</keyword>
<protein>
    <submittedName>
        <fullName evidence="3">Rab-GTPase-TBC domain-domain-containing protein</fullName>
    </submittedName>
</protein>
<feature type="domain" description="Rab-GAP TBC" evidence="2">
    <location>
        <begin position="419"/>
        <end position="617"/>
    </location>
</feature>
<dbReference type="PANTHER" id="PTHR47219">
    <property type="entry name" value="RAB GTPASE-ACTIVATING PROTEIN 1-LIKE"/>
    <property type="match status" value="1"/>
</dbReference>
<dbReference type="OrthoDB" id="294251at2759"/>
<dbReference type="InterPro" id="IPR035969">
    <property type="entry name" value="Rab-GAP_TBC_sf"/>
</dbReference>
<dbReference type="InterPro" id="IPR050302">
    <property type="entry name" value="Rab_GAP_TBC_domain"/>
</dbReference>
<dbReference type="SUPFAM" id="SSF47923">
    <property type="entry name" value="Ypt/Rab-GAP domain of gyp1p"/>
    <property type="match status" value="2"/>
</dbReference>
<dbReference type="FunFam" id="1.10.8.270:FF:000023">
    <property type="entry name" value="TBC domain-containing protein C1778.09"/>
    <property type="match status" value="1"/>
</dbReference>
<evidence type="ECO:0000313" key="3">
    <source>
        <dbReference type="EMBL" id="ORY87450.1"/>
    </source>
</evidence>
<feature type="region of interest" description="Disordered" evidence="1">
    <location>
        <begin position="242"/>
        <end position="271"/>
    </location>
</feature>
<dbReference type="PANTHER" id="PTHR47219:SF9">
    <property type="entry name" value="GTPASE ACTIVATING PROTEIN AND CENTROSOME-ASSOCIATED, ISOFORM B"/>
    <property type="match status" value="1"/>
</dbReference>
<dbReference type="PROSITE" id="PS50086">
    <property type="entry name" value="TBC_RABGAP"/>
    <property type="match status" value="1"/>
</dbReference>
<sequence length="700" mass="76298">MTALALASHDGSAVQLAQQEVQDSRLGVLAGAELSDSRARRRTISGDEQPNFDAVPLVPPPPSEAWRAPSRSSSVEPEAVTAAQASPGRRSPASASPRAVDTMQLPPRTSSSASNHSQHLTPLPRSSSSNSLSLPPSNGRSSPASATQKLPRSSSGGLAARSIPGITSSDDQRGSTASASSASGVTSNSSFQDHNYTAAPVPLAPPPSSVSPQQPFSADPSLDLTAGLIQKLYARLEEQGVPGDGWEEGRERSRDGIIHREEVEGGATVRAPKGAVVSETAQLKEDSVLKRVDRYGFFSQSHPAALACQHNRLATLSTAPYLTLPGSKRSSKSSAPPQPTPPPVDPKRMSTASLMPTLSPADIALETKRIDKWADMLTVARRDGGGNAKDWSVGEGWWDGRKSGGGGKYRKLQRRVFKGVPDRWRRAVWGLEMERVAREGGGGGRIPSLEELESEYTRLLEQPSSQDVQIDLDVPRTISGHVLFHTRYGQGQRALFHVLHAFGLHCDDIGGYCQGMGPIAATLLCYFEPERAYAGLVRLFDQYQLRHIFEPGFPGLVESFYVQERLVELLMPDVHKAFTEQYISTSAYATKWYITLFANSVPFATQLRFWDGLLLEGLDFLVITAVAIIWCFQKQFTAPDASFESILSVLSSYFFVESDDALLRWIRKTLRMKDLRNKITGWRKEWKGFVADGSASRKVT</sequence>
<feature type="region of interest" description="Disordered" evidence="1">
    <location>
        <begin position="324"/>
        <end position="352"/>
    </location>
</feature>
<dbReference type="InterPro" id="IPR000195">
    <property type="entry name" value="Rab-GAP-TBC_dom"/>
</dbReference>
<evidence type="ECO:0000259" key="2">
    <source>
        <dbReference type="PROSITE" id="PS50086"/>
    </source>
</evidence>
<comment type="caution">
    <text evidence="3">The sequence shown here is derived from an EMBL/GenBank/DDBJ whole genome shotgun (WGS) entry which is preliminary data.</text>
</comment>
<dbReference type="Proteomes" id="UP000193467">
    <property type="component" value="Unassembled WGS sequence"/>
</dbReference>
<feature type="compositionally biased region" description="Polar residues" evidence="1">
    <location>
        <begin position="144"/>
        <end position="156"/>
    </location>
</feature>
<dbReference type="Gene3D" id="1.10.8.270">
    <property type="entry name" value="putative rabgap domain of human tbc1 domain family member 14 like domains"/>
    <property type="match status" value="1"/>
</dbReference>
<evidence type="ECO:0000256" key="1">
    <source>
        <dbReference type="SAM" id="MobiDB-lite"/>
    </source>
</evidence>
<dbReference type="InParanoid" id="A0A1Y2FTV7"/>
<dbReference type="GO" id="GO:0031267">
    <property type="term" value="F:small GTPase binding"/>
    <property type="evidence" value="ECO:0007669"/>
    <property type="project" value="TreeGrafter"/>
</dbReference>
<feature type="region of interest" description="Disordered" evidence="1">
    <location>
        <begin position="25"/>
        <end position="219"/>
    </location>
</feature>
<feature type="compositionally biased region" description="Polar residues" evidence="1">
    <location>
        <begin position="107"/>
        <end position="120"/>
    </location>
</feature>
<evidence type="ECO:0000313" key="4">
    <source>
        <dbReference type="Proteomes" id="UP000193467"/>
    </source>
</evidence>
<proteinExistence type="predicted"/>
<reference evidence="3 4" key="1">
    <citation type="submission" date="2016-07" db="EMBL/GenBank/DDBJ databases">
        <title>Pervasive Adenine N6-methylation of Active Genes in Fungi.</title>
        <authorList>
            <consortium name="DOE Joint Genome Institute"/>
            <person name="Mondo S.J."/>
            <person name="Dannebaum R.O."/>
            <person name="Kuo R.C."/>
            <person name="Labutti K."/>
            <person name="Haridas S."/>
            <person name="Kuo A."/>
            <person name="Salamov A."/>
            <person name="Ahrendt S.R."/>
            <person name="Lipzen A."/>
            <person name="Sullivan W."/>
            <person name="Andreopoulos W.B."/>
            <person name="Clum A."/>
            <person name="Lindquist E."/>
            <person name="Daum C."/>
            <person name="Ramamoorthy G.K."/>
            <person name="Gryganskyi A."/>
            <person name="Culley D."/>
            <person name="Magnuson J.K."/>
            <person name="James T.Y."/>
            <person name="O'Malley M.A."/>
            <person name="Stajich J.E."/>
            <person name="Spatafora J.W."/>
            <person name="Visel A."/>
            <person name="Grigoriev I.V."/>
        </authorList>
    </citation>
    <scope>NUCLEOTIDE SEQUENCE [LARGE SCALE GENOMIC DNA]</scope>
    <source>
        <strain evidence="3 4">62-1032</strain>
    </source>
</reference>
<organism evidence="3 4">
    <name type="scientific">Leucosporidium creatinivorum</name>
    <dbReference type="NCBI Taxonomy" id="106004"/>
    <lineage>
        <taxon>Eukaryota</taxon>
        <taxon>Fungi</taxon>
        <taxon>Dikarya</taxon>
        <taxon>Basidiomycota</taxon>
        <taxon>Pucciniomycotina</taxon>
        <taxon>Microbotryomycetes</taxon>
        <taxon>Leucosporidiales</taxon>
        <taxon>Leucosporidium</taxon>
    </lineage>
</organism>
<dbReference type="AlphaFoldDB" id="A0A1Y2FTV7"/>
<feature type="compositionally biased region" description="Basic and acidic residues" evidence="1">
    <location>
        <begin position="247"/>
        <end position="263"/>
    </location>
</feature>
<dbReference type="Pfam" id="PF00566">
    <property type="entry name" value="RabGAP-TBC"/>
    <property type="match status" value="1"/>
</dbReference>
<feature type="compositionally biased region" description="Low complexity" evidence="1">
    <location>
        <begin position="174"/>
        <end position="190"/>
    </location>
</feature>
<dbReference type="Gene3D" id="1.10.472.80">
    <property type="entry name" value="Ypt/Rab-GAP domain of gyp1p, domain 3"/>
    <property type="match status" value="1"/>
</dbReference>
<gene>
    <name evidence="3" type="ORF">BCR35DRAFT_302214</name>
</gene>
<feature type="compositionally biased region" description="Low complexity" evidence="1">
    <location>
        <begin position="122"/>
        <end position="143"/>
    </location>
</feature>
<dbReference type="STRING" id="106004.A0A1Y2FTV7"/>
<dbReference type="SMART" id="SM00164">
    <property type="entry name" value="TBC"/>
    <property type="match status" value="1"/>
</dbReference>
<accession>A0A1Y2FTV7</accession>
<name>A0A1Y2FTV7_9BASI</name>
<feature type="compositionally biased region" description="Low complexity" evidence="1">
    <location>
        <begin position="82"/>
        <end position="99"/>
    </location>
</feature>
<dbReference type="EMBL" id="MCGR01000013">
    <property type="protein sequence ID" value="ORY87450.1"/>
    <property type="molecule type" value="Genomic_DNA"/>
</dbReference>